<sequence length="140" mass="15545">MTSSREAKPDRSSSAQEYGAQSPPREAVVRQASLFVERQCGAEAGAKYQYTTTNMQHGGLTSSEWPQKVASRLFTGYADARLRAAFCTHVRKSHSDNACDAFLRPYVVPFEPCMSAAACESALDGMFVLFFRCYSYSDDR</sequence>
<proteinExistence type="predicted"/>
<dbReference type="Proteomes" id="UP000801864">
    <property type="component" value="Unassembled WGS sequence"/>
</dbReference>
<reference evidence="2 3" key="1">
    <citation type="submission" date="2018-06" db="EMBL/GenBank/DDBJ databases">
        <title>Genome analysis of cellulolytic fungus Trichoderma lentiforme CFAM-422.</title>
        <authorList>
            <person name="Steindorff A.S."/>
            <person name="Formighieri E.F."/>
            <person name="Midorikawa G.E.O."/>
            <person name="Tamietti M.S."/>
            <person name="Ramos E.Z."/>
            <person name="Silva A.S."/>
            <person name="Bon E.P.S."/>
            <person name="Mendes T.D."/>
            <person name="Damaso M.C.T."/>
            <person name="Favaro L.C.L."/>
        </authorList>
    </citation>
    <scope>NUCLEOTIDE SEQUENCE [LARGE SCALE GENOMIC DNA]</scope>
    <source>
        <strain evidence="2 3">CFAM-422</strain>
    </source>
</reference>
<organism evidence="2 3">
    <name type="scientific">Trichoderma lentiforme</name>
    <dbReference type="NCBI Taxonomy" id="1567552"/>
    <lineage>
        <taxon>Eukaryota</taxon>
        <taxon>Fungi</taxon>
        <taxon>Dikarya</taxon>
        <taxon>Ascomycota</taxon>
        <taxon>Pezizomycotina</taxon>
        <taxon>Sordariomycetes</taxon>
        <taxon>Hypocreomycetidae</taxon>
        <taxon>Hypocreales</taxon>
        <taxon>Hypocreaceae</taxon>
        <taxon>Trichoderma</taxon>
    </lineage>
</organism>
<keyword evidence="3" id="KW-1185">Reference proteome</keyword>
<evidence type="ECO:0000256" key="1">
    <source>
        <dbReference type="SAM" id="MobiDB-lite"/>
    </source>
</evidence>
<evidence type="ECO:0000313" key="3">
    <source>
        <dbReference type="Proteomes" id="UP000801864"/>
    </source>
</evidence>
<name>A0A9P4XAA8_9HYPO</name>
<feature type="region of interest" description="Disordered" evidence="1">
    <location>
        <begin position="1"/>
        <end position="26"/>
    </location>
</feature>
<protein>
    <submittedName>
        <fullName evidence="2">Uncharacterized protein</fullName>
    </submittedName>
</protein>
<feature type="compositionally biased region" description="Basic and acidic residues" evidence="1">
    <location>
        <begin position="1"/>
        <end position="11"/>
    </location>
</feature>
<comment type="caution">
    <text evidence="2">The sequence shown here is derived from an EMBL/GenBank/DDBJ whole genome shotgun (WGS) entry which is preliminary data.</text>
</comment>
<evidence type="ECO:0000313" key="2">
    <source>
        <dbReference type="EMBL" id="KAF3066687.1"/>
    </source>
</evidence>
<dbReference type="AlphaFoldDB" id="A0A9P4XAA8"/>
<gene>
    <name evidence="2" type="ORF">CFAM422_009067</name>
</gene>
<accession>A0A9P4XAA8</accession>
<dbReference type="EMBL" id="QLNT01000016">
    <property type="protein sequence ID" value="KAF3066687.1"/>
    <property type="molecule type" value="Genomic_DNA"/>
</dbReference>